<evidence type="ECO:0000313" key="7">
    <source>
        <dbReference type="EMBL" id="OEH83453.1"/>
    </source>
</evidence>
<feature type="transmembrane region" description="Helical" evidence="6">
    <location>
        <begin position="5"/>
        <end position="29"/>
    </location>
</feature>
<keyword evidence="6" id="KW-1003">Cell membrane</keyword>
<name>A0A1E5L044_9ENTE</name>
<dbReference type="Proteomes" id="UP000095256">
    <property type="component" value="Unassembled WGS sequence"/>
</dbReference>
<feature type="transmembrane region" description="Helical" evidence="6">
    <location>
        <begin position="240"/>
        <end position="260"/>
    </location>
</feature>
<accession>A0A1E5L044</accession>
<dbReference type="OrthoDB" id="3181470at2"/>
<dbReference type="PANTHER" id="PTHR43701">
    <property type="entry name" value="MEMBRANE TRANSPORTER PROTEIN MJ0441-RELATED"/>
    <property type="match status" value="1"/>
</dbReference>
<sequence>MYVGFIYFVVIILANTVGAISGMGGGVIIKPVLDTLGFHSLAAISFYSSVAVFTMSIVSTLRQFKNGLSLKANIALFISAGSVLGGVVGNTVFEGLLTFFPEEKYVQLIQIGLTLVTLLFAYLYTKYYSGKTYHLSNRGWYILVGLFLGFISTLLGIGGGPINVALLMLCFGIPIKEATVYSIITIFFSQAAKLLTVAQSTGFGRFDLSILFYVISAAIIGGFLGATISGKVSSNRVTQIYQIVIILVLLLNLWNGIRLFV</sequence>
<comment type="subcellular location">
    <subcellularLocation>
        <location evidence="6">Cell membrane</location>
        <topology evidence="6">Multi-pass membrane protein</topology>
    </subcellularLocation>
    <subcellularLocation>
        <location evidence="1">Membrane</location>
        <topology evidence="1">Multi-pass membrane protein</topology>
    </subcellularLocation>
</comment>
<reference evidence="7 8" key="1">
    <citation type="submission" date="2016-09" db="EMBL/GenBank/DDBJ databases">
        <authorList>
            <person name="Capua I."/>
            <person name="De Benedictis P."/>
            <person name="Joannis T."/>
            <person name="Lombin L.H."/>
            <person name="Cattoli G."/>
        </authorList>
    </citation>
    <scope>NUCLEOTIDE SEQUENCE [LARGE SCALE GENOMIC DNA]</scope>
    <source>
        <strain evidence="7 8">LMG 25899</strain>
    </source>
</reference>
<evidence type="ECO:0000256" key="3">
    <source>
        <dbReference type="ARBA" id="ARBA00022692"/>
    </source>
</evidence>
<dbReference type="InterPro" id="IPR002781">
    <property type="entry name" value="TM_pro_TauE-like"/>
</dbReference>
<feature type="transmembrane region" description="Helical" evidence="6">
    <location>
        <begin position="105"/>
        <end position="127"/>
    </location>
</feature>
<feature type="transmembrane region" description="Helical" evidence="6">
    <location>
        <begin position="210"/>
        <end position="228"/>
    </location>
</feature>
<comment type="similarity">
    <text evidence="2 6">Belongs to the 4-toluene sulfonate uptake permease (TSUP) (TC 2.A.102) family.</text>
</comment>
<dbReference type="RefSeq" id="WP_069697622.1">
    <property type="nucleotide sequence ID" value="NZ_JAGGMA010000037.1"/>
</dbReference>
<keyword evidence="5 6" id="KW-0472">Membrane</keyword>
<dbReference type="InterPro" id="IPR051598">
    <property type="entry name" value="TSUP/Inactive_protease-like"/>
</dbReference>
<organism evidence="7 8">
    <name type="scientific">Enterococcus rivorum</name>
    <dbReference type="NCBI Taxonomy" id="762845"/>
    <lineage>
        <taxon>Bacteria</taxon>
        <taxon>Bacillati</taxon>
        <taxon>Bacillota</taxon>
        <taxon>Bacilli</taxon>
        <taxon>Lactobacillales</taxon>
        <taxon>Enterococcaceae</taxon>
        <taxon>Enterococcus</taxon>
    </lineage>
</organism>
<dbReference type="EMBL" id="MIEK01000007">
    <property type="protein sequence ID" value="OEH83453.1"/>
    <property type="molecule type" value="Genomic_DNA"/>
</dbReference>
<evidence type="ECO:0000256" key="1">
    <source>
        <dbReference type="ARBA" id="ARBA00004141"/>
    </source>
</evidence>
<proteinExistence type="inferred from homology"/>
<dbReference type="STRING" id="762845.BCR26_09735"/>
<feature type="transmembrane region" description="Helical" evidence="6">
    <location>
        <begin position="73"/>
        <end position="93"/>
    </location>
</feature>
<evidence type="ECO:0000256" key="5">
    <source>
        <dbReference type="ARBA" id="ARBA00023136"/>
    </source>
</evidence>
<gene>
    <name evidence="7" type="ORF">BCR26_09735</name>
</gene>
<keyword evidence="4 6" id="KW-1133">Transmembrane helix</keyword>
<comment type="caution">
    <text evidence="7">The sequence shown here is derived from an EMBL/GenBank/DDBJ whole genome shotgun (WGS) entry which is preliminary data.</text>
</comment>
<dbReference type="Pfam" id="PF01925">
    <property type="entry name" value="TauE"/>
    <property type="match status" value="1"/>
</dbReference>
<keyword evidence="8" id="KW-1185">Reference proteome</keyword>
<evidence type="ECO:0000256" key="6">
    <source>
        <dbReference type="RuleBase" id="RU363041"/>
    </source>
</evidence>
<dbReference type="AlphaFoldDB" id="A0A1E5L044"/>
<keyword evidence="3 6" id="KW-0812">Transmembrane</keyword>
<evidence type="ECO:0000256" key="4">
    <source>
        <dbReference type="ARBA" id="ARBA00022989"/>
    </source>
</evidence>
<dbReference type="GO" id="GO:0005886">
    <property type="term" value="C:plasma membrane"/>
    <property type="evidence" value="ECO:0007669"/>
    <property type="project" value="UniProtKB-SubCell"/>
</dbReference>
<evidence type="ECO:0000313" key="8">
    <source>
        <dbReference type="Proteomes" id="UP000095256"/>
    </source>
</evidence>
<feature type="transmembrane region" description="Helical" evidence="6">
    <location>
        <begin position="41"/>
        <end position="61"/>
    </location>
</feature>
<protein>
    <recommendedName>
        <fullName evidence="6">Probable membrane transporter protein</fullName>
    </recommendedName>
</protein>
<evidence type="ECO:0000256" key="2">
    <source>
        <dbReference type="ARBA" id="ARBA00009142"/>
    </source>
</evidence>
<feature type="transmembrane region" description="Helical" evidence="6">
    <location>
        <begin position="139"/>
        <end position="158"/>
    </location>
</feature>
<dbReference type="PANTHER" id="PTHR43701:SF2">
    <property type="entry name" value="MEMBRANE TRANSPORTER PROTEIN YJNA-RELATED"/>
    <property type="match status" value="1"/>
</dbReference>